<dbReference type="KEGG" id="pic:PICST_81787"/>
<dbReference type="STRING" id="322104.A3LPU0"/>
<organism evidence="7 8">
    <name type="scientific">Scheffersomyces stipitis (strain ATCC 58785 / CBS 6054 / NBRC 10063 / NRRL Y-11545)</name>
    <name type="common">Yeast</name>
    <name type="synonym">Pichia stipitis</name>
    <dbReference type="NCBI Taxonomy" id="322104"/>
    <lineage>
        <taxon>Eukaryota</taxon>
        <taxon>Fungi</taxon>
        <taxon>Dikarya</taxon>
        <taxon>Ascomycota</taxon>
        <taxon>Saccharomycotina</taxon>
        <taxon>Pichiomycetes</taxon>
        <taxon>Debaryomycetaceae</taxon>
        <taxon>Scheffersomyces</taxon>
    </lineage>
</organism>
<comment type="similarity">
    <text evidence="2">Belongs to the KRE9/KNH1 family.</text>
</comment>
<gene>
    <name evidence="7" type="primary">KRE9</name>
    <name evidence="7" type="ORF">PICST_81787</name>
</gene>
<keyword evidence="8" id="KW-1185">Reference proteome</keyword>
<dbReference type="eggNOG" id="ENOG502S28F">
    <property type="taxonomic scope" value="Eukaryota"/>
</dbReference>
<reference evidence="7 8" key="1">
    <citation type="journal article" date="2007" name="Nat. Biotechnol.">
        <title>Genome sequence of the lignocellulose-bioconverting and xylose-fermenting yeast Pichia stipitis.</title>
        <authorList>
            <person name="Jeffries T.W."/>
            <person name="Grigoriev I.V."/>
            <person name="Grimwood J."/>
            <person name="Laplaza J.M."/>
            <person name="Aerts A."/>
            <person name="Salamov A."/>
            <person name="Schmutz J."/>
            <person name="Lindquist E."/>
            <person name="Dehal P."/>
            <person name="Shapiro H."/>
            <person name="Jin Y.S."/>
            <person name="Passoth V."/>
            <person name="Richardson P.M."/>
        </authorList>
    </citation>
    <scope>NUCLEOTIDE SEQUENCE [LARGE SCALE GENOMIC DNA]</scope>
    <source>
        <strain evidence="8">ATCC 58785 / CBS 6054 / NBRC 10063 / NRRL Y-11545</strain>
    </source>
</reference>
<feature type="domain" description="Yeast cell wall synthesis Kre9/Knh1-like N-terminal" evidence="6">
    <location>
        <begin position="30"/>
        <end position="136"/>
    </location>
</feature>
<dbReference type="GO" id="GO:0042546">
    <property type="term" value="P:cell wall biogenesis"/>
    <property type="evidence" value="ECO:0007669"/>
    <property type="project" value="InterPro"/>
</dbReference>
<accession>A3LPU0</accession>
<protein>
    <submittedName>
        <fullName evidence="7">Cell wall synthesis protein KRE9</fullName>
    </submittedName>
</protein>
<dbReference type="GO" id="GO:0006078">
    <property type="term" value="P:(1-&gt;6)-beta-D-glucan biosynthetic process"/>
    <property type="evidence" value="ECO:0007669"/>
    <property type="project" value="InterPro"/>
</dbReference>
<evidence type="ECO:0000313" key="8">
    <source>
        <dbReference type="Proteomes" id="UP000002258"/>
    </source>
</evidence>
<evidence type="ECO:0000259" key="6">
    <source>
        <dbReference type="Pfam" id="PF10342"/>
    </source>
</evidence>
<evidence type="ECO:0000313" key="7">
    <source>
        <dbReference type="EMBL" id="ABN64556.2"/>
    </source>
</evidence>
<evidence type="ECO:0000259" key="5">
    <source>
        <dbReference type="Pfam" id="PF05390"/>
    </source>
</evidence>
<dbReference type="HOGENOM" id="CLU_063732_1_0_1"/>
<dbReference type="PANTHER" id="PTHR28154">
    <property type="entry name" value="CELL WALL SYNTHESIS PROTEIN KNH1-RELATED"/>
    <property type="match status" value="1"/>
</dbReference>
<evidence type="ECO:0000256" key="1">
    <source>
        <dbReference type="ARBA" id="ARBA00004010"/>
    </source>
</evidence>
<feature type="chain" id="PRO_5002655485" evidence="4">
    <location>
        <begin position="24"/>
        <end position="278"/>
    </location>
</feature>
<dbReference type="Proteomes" id="UP000002258">
    <property type="component" value="Chromosome 2"/>
</dbReference>
<dbReference type="InterPro" id="IPR008659">
    <property type="entry name" value="Kre9/Knh1_C"/>
</dbReference>
<feature type="domain" description="Yeast cell wall synthesis Kre9/Knh1 C-terminal" evidence="5">
    <location>
        <begin position="172"/>
        <end position="268"/>
    </location>
</feature>
<dbReference type="Pfam" id="PF05390">
    <property type="entry name" value="Kre9_KNH1_C"/>
    <property type="match status" value="1"/>
</dbReference>
<sequence>MHIIFTLASWFLTSTLFYSLASADVDITAPKQGDSFSGSGGSASFKVSWDDDSSDSSDEFSLSNVKYYTILLCTNTNTEIGCDDKNPLVFQLPLSSKSTTVTVPASNYPNGYYYVQIYTTFKSGSTTAHYSNRFHLTSMSGTSIASIIYTITGAGPAADTSDIDGGSTTYASSLFTIPYTMQTSTKRFAPMQTQPGSKVTATTWSIKYPTSAVTYYTTKGPKPVVMSTITPGWDYTPTSLPNAASVAPYPSYFYPASDRVSKATLSAATKRRRWLDLD</sequence>
<evidence type="ECO:0000256" key="3">
    <source>
        <dbReference type="ARBA" id="ARBA00022729"/>
    </source>
</evidence>
<dbReference type="GO" id="GO:0005576">
    <property type="term" value="C:extracellular region"/>
    <property type="evidence" value="ECO:0007669"/>
    <property type="project" value="TreeGrafter"/>
</dbReference>
<dbReference type="AlphaFoldDB" id="A3LPU0"/>
<dbReference type="OMA" id="YYYFQIY"/>
<dbReference type="InParanoid" id="A3LPU0"/>
<comment type="function">
    <text evidence="1">Involved in cell wall beta(1-&gt;6) glucan synthesis.</text>
</comment>
<evidence type="ECO:0000256" key="2">
    <source>
        <dbReference type="ARBA" id="ARBA00006816"/>
    </source>
</evidence>
<dbReference type="Pfam" id="PF10342">
    <property type="entry name" value="Kre9_KNH"/>
    <property type="match status" value="1"/>
</dbReference>
<dbReference type="InterPro" id="IPR045328">
    <property type="entry name" value="Kre9/Knh1"/>
</dbReference>
<dbReference type="InterPro" id="IPR018466">
    <property type="entry name" value="Kre9/Knh1-like_N"/>
</dbReference>
<proteinExistence type="inferred from homology"/>
<dbReference type="RefSeq" id="XP_001382585.2">
    <property type="nucleotide sequence ID" value="XM_001382548.1"/>
</dbReference>
<dbReference type="OrthoDB" id="2432613at2759"/>
<evidence type="ECO:0000256" key="4">
    <source>
        <dbReference type="SAM" id="SignalP"/>
    </source>
</evidence>
<keyword evidence="3 4" id="KW-0732">Signal</keyword>
<dbReference type="PANTHER" id="PTHR28154:SF1">
    <property type="entry name" value="CELL WALL SYNTHESIS PROTEIN KNH1-RELATED"/>
    <property type="match status" value="1"/>
</dbReference>
<dbReference type="GeneID" id="4837487"/>
<feature type="signal peptide" evidence="4">
    <location>
        <begin position="1"/>
        <end position="23"/>
    </location>
</feature>
<dbReference type="GO" id="GO:0031505">
    <property type="term" value="P:fungal-type cell wall organization"/>
    <property type="evidence" value="ECO:0007669"/>
    <property type="project" value="TreeGrafter"/>
</dbReference>
<dbReference type="EMBL" id="CP000496">
    <property type="protein sequence ID" value="ABN64556.2"/>
    <property type="molecule type" value="Genomic_DNA"/>
</dbReference>
<dbReference type="FunCoup" id="A3LPU0">
    <property type="interactions" value="53"/>
</dbReference>
<name>A3LPU0_PICST</name>